<evidence type="ECO:0000313" key="4">
    <source>
        <dbReference type="EMBL" id="GIG52122.1"/>
    </source>
</evidence>
<evidence type="ECO:0000313" key="5">
    <source>
        <dbReference type="Proteomes" id="UP000660611"/>
    </source>
</evidence>
<evidence type="ECO:0000256" key="1">
    <source>
        <dbReference type="SAM" id="MobiDB-lite"/>
    </source>
</evidence>
<protein>
    <submittedName>
        <fullName evidence="4">Uncharacterized protein</fullName>
    </submittedName>
</protein>
<proteinExistence type="predicted"/>
<keyword evidence="5" id="KW-1185">Reference proteome</keyword>
<gene>
    <name evidence="4" type="ORF">Dsi01nite_101630</name>
</gene>
<organism evidence="4 5">
    <name type="scientific">Dactylosporangium siamense</name>
    <dbReference type="NCBI Taxonomy" id="685454"/>
    <lineage>
        <taxon>Bacteria</taxon>
        <taxon>Bacillati</taxon>
        <taxon>Actinomycetota</taxon>
        <taxon>Actinomycetes</taxon>
        <taxon>Micromonosporales</taxon>
        <taxon>Micromonosporaceae</taxon>
        <taxon>Dactylosporangium</taxon>
    </lineage>
</organism>
<keyword evidence="2" id="KW-1133">Transmembrane helix</keyword>
<keyword evidence="2" id="KW-0812">Transmembrane</keyword>
<evidence type="ECO:0000256" key="2">
    <source>
        <dbReference type="SAM" id="Phobius"/>
    </source>
</evidence>
<dbReference type="Proteomes" id="UP000660611">
    <property type="component" value="Unassembled WGS sequence"/>
</dbReference>
<feature type="chain" id="PRO_5036927461" evidence="3">
    <location>
        <begin position="21"/>
        <end position="189"/>
    </location>
</feature>
<feature type="signal peptide" evidence="3">
    <location>
        <begin position="1"/>
        <end position="20"/>
    </location>
</feature>
<feature type="region of interest" description="Disordered" evidence="1">
    <location>
        <begin position="170"/>
        <end position="189"/>
    </location>
</feature>
<dbReference type="AlphaFoldDB" id="A0A919UE27"/>
<dbReference type="EMBL" id="BONQ01000170">
    <property type="protein sequence ID" value="GIG52122.1"/>
    <property type="molecule type" value="Genomic_DNA"/>
</dbReference>
<comment type="caution">
    <text evidence="4">The sequence shown here is derived from an EMBL/GenBank/DDBJ whole genome shotgun (WGS) entry which is preliminary data.</text>
</comment>
<feature type="transmembrane region" description="Helical" evidence="2">
    <location>
        <begin position="142"/>
        <end position="160"/>
    </location>
</feature>
<sequence>MVAAALVAGVVFGTASPAAAHDGVILTLHGDGRGSVWVTATWQDGHPVTEAVGITLLATTADGRRQGPAGLRRNGDALTFAGTLDAGDWTVVAEMGTPAIGRCQGVLHVAADGAPQDIVCAPPPAAATPPPAATAPKASYTWVWYALGVAALAGLAAWLFHRKSIAARAAARRTPSRKTSTRRTTTRRK</sequence>
<keyword evidence="2" id="KW-0472">Membrane</keyword>
<accession>A0A919UE27</accession>
<reference evidence="4" key="1">
    <citation type="submission" date="2021-01" db="EMBL/GenBank/DDBJ databases">
        <title>Whole genome shotgun sequence of Dactylosporangium siamense NBRC 106093.</title>
        <authorList>
            <person name="Komaki H."/>
            <person name="Tamura T."/>
        </authorList>
    </citation>
    <scope>NUCLEOTIDE SEQUENCE</scope>
    <source>
        <strain evidence="4">NBRC 106093</strain>
    </source>
</reference>
<evidence type="ECO:0000256" key="3">
    <source>
        <dbReference type="SAM" id="SignalP"/>
    </source>
</evidence>
<keyword evidence="3" id="KW-0732">Signal</keyword>
<name>A0A919UE27_9ACTN</name>